<evidence type="ECO:0000313" key="9">
    <source>
        <dbReference type="Proteomes" id="UP000234331"/>
    </source>
</evidence>
<accession>A0A2I2KVR2</accession>
<evidence type="ECO:0000256" key="6">
    <source>
        <dbReference type="HAMAP-Rule" id="MF_01930"/>
    </source>
</evidence>
<evidence type="ECO:0000256" key="4">
    <source>
        <dbReference type="ARBA" id="ARBA00038440"/>
    </source>
</evidence>
<comment type="caution">
    <text evidence="6">Lacks conserved residue(s) required for the propagation of feature annotation.</text>
</comment>
<dbReference type="CDD" id="cd08645">
    <property type="entry name" value="FMT_core_GART"/>
    <property type="match status" value="1"/>
</dbReference>
<dbReference type="Proteomes" id="UP000234331">
    <property type="component" value="Unassembled WGS sequence"/>
</dbReference>
<dbReference type="PANTHER" id="PTHR43369">
    <property type="entry name" value="PHOSPHORIBOSYLGLYCINAMIDE FORMYLTRANSFERASE"/>
    <property type="match status" value="1"/>
</dbReference>
<dbReference type="EC" id="2.1.2.2" evidence="6"/>
<feature type="site" description="Raises pKa of active site His" evidence="6">
    <location>
        <position position="151"/>
    </location>
</feature>
<dbReference type="HAMAP" id="MF_01930">
    <property type="entry name" value="PurN"/>
    <property type="match status" value="1"/>
</dbReference>
<feature type="binding site" evidence="6">
    <location>
        <begin position="13"/>
        <end position="15"/>
    </location>
    <ligand>
        <name>N(1)-(5-phospho-beta-D-ribosyl)glycinamide</name>
        <dbReference type="ChEBI" id="CHEBI:143788"/>
    </ligand>
</feature>
<feature type="active site" description="Proton donor" evidence="6">
    <location>
        <position position="110"/>
    </location>
</feature>
<dbReference type="InterPro" id="IPR001555">
    <property type="entry name" value="GART_AS"/>
</dbReference>
<dbReference type="UniPathway" id="UPA00074">
    <property type="reaction ID" value="UER00126"/>
</dbReference>
<evidence type="ECO:0000256" key="5">
    <source>
        <dbReference type="ARBA" id="ARBA00047664"/>
    </source>
</evidence>
<dbReference type="Gene3D" id="3.40.50.170">
    <property type="entry name" value="Formyl transferase, N-terminal domain"/>
    <property type="match status" value="1"/>
</dbReference>
<keyword evidence="2 6" id="KW-0808">Transferase</keyword>
<evidence type="ECO:0000259" key="7">
    <source>
        <dbReference type="Pfam" id="PF00551"/>
    </source>
</evidence>
<name>A0A2I2KVR2_9ACTN</name>
<dbReference type="SUPFAM" id="SSF53328">
    <property type="entry name" value="Formyltransferase"/>
    <property type="match status" value="1"/>
</dbReference>
<dbReference type="NCBIfam" id="TIGR00639">
    <property type="entry name" value="PurN"/>
    <property type="match status" value="1"/>
</dbReference>
<keyword evidence="3 6" id="KW-0658">Purine biosynthesis</keyword>
<dbReference type="GO" id="GO:0004644">
    <property type="term" value="F:phosphoribosylglycinamide formyltransferase activity"/>
    <property type="evidence" value="ECO:0007669"/>
    <property type="project" value="UniProtKB-UniRule"/>
</dbReference>
<dbReference type="PROSITE" id="PS00373">
    <property type="entry name" value="GART"/>
    <property type="match status" value="1"/>
</dbReference>
<comment type="catalytic activity">
    <reaction evidence="5 6">
        <text>N(1)-(5-phospho-beta-D-ribosyl)glycinamide + (6R)-10-formyltetrahydrofolate = N(2)-formyl-N(1)-(5-phospho-beta-D-ribosyl)glycinamide + (6S)-5,6,7,8-tetrahydrofolate + H(+)</text>
        <dbReference type="Rhea" id="RHEA:15053"/>
        <dbReference type="ChEBI" id="CHEBI:15378"/>
        <dbReference type="ChEBI" id="CHEBI:57453"/>
        <dbReference type="ChEBI" id="CHEBI:143788"/>
        <dbReference type="ChEBI" id="CHEBI:147286"/>
        <dbReference type="ChEBI" id="CHEBI:195366"/>
        <dbReference type="EC" id="2.1.2.2"/>
    </reaction>
</comment>
<dbReference type="InterPro" id="IPR004607">
    <property type="entry name" value="GART"/>
</dbReference>
<proteinExistence type="inferred from homology"/>
<dbReference type="EMBL" id="FZMO01000301">
    <property type="protein sequence ID" value="SNQ49736.1"/>
    <property type="molecule type" value="Genomic_DNA"/>
</dbReference>
<dbReference type="PANTHER" id="PTHR43369:SF2">
    <property type="entry name" value="PHOSPHORIBOSYLGLYCINAMIDE FORMYLTRANSFERASE"/>
    <property type="match status" value="1"/>
</dbReference>
<dbReference type="RefSeq" id="WP_243407789.1">
    <property type="nucleotide sequence ID" value="NZ_FZMO01000301.1"/>
</dbReference>
<keyword evidence="9" id="KW-1185">Reference proteome</keyword>
<dbReference type="GO" id="GO:0006189">
    <property type="term" value="P:'de novo' IMP biosynthetic process"/>
    <property type="evidence" value="ECO:0007669"/>
    <property type="project" value="UniProtKB-UniRule"/>
</dbReference>
<dbReference type="InterPro" id="IPR036477">
    <property type="entry name" value="Formyl_transf_N_sf"/>
</dbReference>
<dbReference type="InterPro" id="IPR002376">
    <property type="entry name" value="Formyl_transf_N"/>
</dbReference>
<dbReference type="Pfam" id="PF00551">
    <property type="entry name" value="Formyl_trans_N"/>
    <property type="match status" value="1"/>
</dbReference>
<dbReference type="GO" id="GO:0005829">
    <property type="term" value="C:cytosol"/>
    <property type="evidence" value="ECO:0007669"/>
    <property type="project" value="TreeGrafter"/>
</dbReference>
<gene>
    <name evidence="6 8" type="primary">purN</name>
    <name evidence="8" type="ORF">FRACA_370013</name>
</gene>
<comment type="similarity">
    <text evidence="4 6">Belongs to the GART family.</text>
</comment>
<feature type="binding site" evidence="6">
    <location>
        <position position="108"/>
    </location>
    <ligand>
        <name>(6R)-10-formyltetrahydrofolate</name>
        <dbReference type="ChEBI" id="CHEBI:195366"/>
    </ligand>
</feature>
<comment type="function">
    <text evidence="6">Catalyzes the transfer of a formyl group from 10-formyltetrahydrofolate to 5-phospho-ribosyl-glycinamide (GAR), producing 5-phospho-ribosyl-N-formylglycinamide (FGAR) and tetrahydrofolate.</text>
</comment>
<dbReference type="AlphaFoldDB" id="A0A2I2KVR2"/>
<evidence type="ECO:0000313" key="8">
    <source>
        <dbReference type="EMBL" id="SNQ49736.1"/>
    </source>
</evidence>
<feature type="binding site" evidence="6">
    <location>
        <position position="61"/>
    </location>
    <ligand>
        <name>(6R)-10-formyltetrahydrofolate</name>
        <dbReference type="ChEBI" id="CHEBI:195366"/>
    </ligand>
</feature>
<comment type="pathway">
    <text evidence="1 6">Purine metabolism; IMP biosynthesis via de novo pathway; N(2)-formyl-N(1)-(5-phospho-D-ribosyl)glycinamide from N(1)-(5-phospho-D-ribosyl)glycinamide (10-formyl THF route): step 1/1.</text>
</comment>
<sequence>MTLNVAVLTSHQGSNLRALRATSNQESSGFKIVLAICNNAGAAALAFAKDTEIPALHLSRRTHPNPGALDAAMCSALEDADVGLVVTAGYLRKLEARTLARFDGKIINVHPAPLPEFGGQGMFGSAVHEAILASGVRVSGPTIHVVNAEYDAGPVIAHADVPVLADDTVDSLSARVLEMEHRLLPAVVGRIAAGEPFSLEAPWSLQEETVHGARSR</sequence>
<evidence type="ECO:0000256" key="1">
    <source>
        <dbReference type="ARBA" id="ARBA00005054"/>
    </source>
</evidence>
<feature type="domain" description="Formyl transferase N-terminal" evidence="7">
    <location>
        <begin position="4"/>
        <end position="188"/>
    </location>
</feature>
<protein>
    <recommendedName>
        <fullName evidence="6">Phosphoribosylglycinamide formyltransferase</fullName>
        <ecNumber evidence="6">2.1.2.2</ecNumber>
    </recommendedName>
    <alternativeName>
        <fullName evidence="6">5'-phosphoribosylglycinamide transformylase</fullName>
    </alternativeName>
    <alternativeName>
        <fullName evidence="6">GAR transformylase</fullName>
        <shortName evidence="6">GART</shortName>
    </alternativeName>
</protein>
<organism evidence="8 9">
    <name type="scientific">Frankia canadensis</name>
    <dbReference type="NCBI Taxonomy" id="1836972"/>
    <lineage>
        <taxon>Bacteria</taxon>
        <taxon>Bacillati</taxon>
        <taxon>Actinomycetota</taxon>
        <taxon>Actinomycetes</taxon>
        <taxon>Frankiales</taxon>
        <taxon>Frankiaceae</taxon>
        <taxon>Frankia</taxon>
    </lineage>
</organism>
<evidence type="ECO:0000256" key="2">
    <source>
        <dbReference type="ARBA" id="ARBA00022679"/>
    </source>
</evidence>
<reference evidence="8 9" key="1">
    <citation type="submission" date="2017-06" db="EMBL/GenBank/DDBJ databases">
        <authorList>
            <person name="Kim H.J."/>
            <person name="Triplett B.A."/>
        </authorList>
    </citation>
    <scope>NUCLEOTIDE SEQUENCE [LARGE SCALE GENOMIC DNA]</scope>
    <source>
        <strain evidence="8">FRACA_ARgP5</strain>
    </source>
</reference>
<evidence type="ECO:0000256" key="3">
    <source>
        <dbReference type="ARBA" id="ARBA00022755"/>
    </source>
</evidence>